<gene>
    <name evidence="2" type="ORF">LtaPh_2206721</name>
    <name evidence="3" type="ORF">LtaPh_2207751</name>
</gene>
<dbReference type="AlphaFoldDB" id="A0A640KM73"/>
<protein>
    <submittedName>
        <fullName evidence="2">Uncharacterized protein</fullName>
    </submittedName>
</protein>
<organism evidence="2 4">
    <name type="scientific">Leishmania tarentolae</name>
    <name type="common">Sauroleishmania tarentolae</name>
    <dbReference type="NCBI Taxonomy" id="5689"/>
    <lineage>
        <taxon>Eukaryota</taxon>
        <taxon>Discoba</taxon>
        <taxon>Euglenozoa</taxon>
        <taxon>Kinetoplastea</taxon>
        <taxon>Metakinetoplastina</taxon>
        <taxon>Trypanosomatida</taxon>
        <taxon>Trypanosomatidae</taxon>
        <taxon>Leishmaniinae</taxon>
        <taxon>Leishmania</taxon>
        <taxon>lizard Leishmania</taxon>
    </lineage>
</organism>
<evidence type="ECO:0000256" key="1">
    <source>
        <dbReference type="SAM" id="MobiDB-lite"/>
    </source>
</evidence>
<reference evidence="2 4" key="1">
    <citation type="submission" date="2019-11" db="EMBL/GenBank/DDBJ databases">
        <title>Leishmania tarentolae CDS.</title>
        <authorList>
            <person name="Goto Y."/>
            <person name="Yamagishi J."/>
        </authorList>
    </citation>
    <scope>NUCLEOTIDE SEQUENCE [LARGE SCALE GENOMIC DNA]</scope>
    <source>
        <strain evidence="2 4">Parrot Tar II</strain>
    </source>
</reference>
<name>A0A640KM73_LEITA</name>
<dbReference type="EMBL" id="BLBS01000029">
    <property type="protein sequence ID" value="GET88539.1"/>
    <property type="molecule type" value="Genomic_DNA"/>
</dbReference>
<dbReference type="EMBL" id="BLBS01000029">
    <property type="protein sequence ID" value="GET88551.1"/>
    <property type="molecule type" value="Genomic_DNA"/>
</dbReference>
<evidence type="ECO:0000313" key="3">
    <source>
        <dbReference type="EMBL" id="GET88551.1"/>
    </source>
</evidence>
<dbReference type="VEuPathDB" id="TriTrypDB:LtaPh_2206721"/>
<evidence type="ECO:0000313" key="2">
    <source>
        <dbReference type="EMBL" id="GET88539.1"/>
    </source>
</evidence>
<keyword evidence="4" id="KW-1185">Reference proteome</keyword>
<dbReference type="VEuPathDB" id="TriTrypDB:LtaPh_2207751"/>
<accession>A0A640KM73</accession>
<evidence type="ECO:0000313" key="4">
    <source>
        <dbReference type="Proteomes" id="UP000419144"/>
    </source>
</evidence>
<sequence>MLPLAPFSLLAFPHFRLDFTPHTFTSCPAPRRGNAAYERTERGRAFGDRETAPALDLAVRHLHVACHGGVPPHHGARARRALGTSPAPHARAAVSPYPRLRVQQQVRVPNPVRPHVCRRAGVGGPRRGDDDARRLSQASPCEPRRRGPITGPAAQACAGRVRRRLPAGPCAHGAGRAEGVQAVFEGPETDHPRYSRQPRVLHSSGGLDGDDRRRASSRPGVAPRRRCGRCWQHSAPHHPDGQGSPTRRRGPSPPRLGGSVACKQAGPALGSQPARQGVLHTSRPAVPPARCPRREDADASVRAACPLHADG</sequence>
<dbReference type="Proteomes" id="UP000419144">
    <property type="component" value="Unassembled WGS sequence"/>
</dbReference>
<feature type="region of interest" description="Disordered" evidence="1">
    <location>
        <begin position="187"/>
        <end position="300"/>
    </location>
</feature>
<feature type="region of interest" description="Disordered" evidence="1">
    <location>
        <begin position="114"/>
        <end position="152"/>
    </location>
</feature>
<proteinExistence type="predicted"/>
<comment type="caution">
    <text evidence="2">The sequence shown here is derived from an EMBL/GenBank/DDBJ whole genome shotgun (WGS) entry which is preliminary data.</text>
</comment>